<evidence type="ECO:0000256" key="1">
    <source>
        <dbReference type="SAM" id="MobiDB-lite"/>
    </source>
</evidence>
<evidence type="ECO:0000313" key="3">
    <source>
        <dbReference type="Proteomes" id="UP000008866"/>
    </source>
</evidence>
<proteinExistence type="predicted"/>
<feature type="compositionally biased region" description="Acidic residues" evidence="1">
    <location>
        <begin position="41"/>
        <end position="50"/>
    </location>
</feature>
<sequence length="186" mass="20088">MALALLMCDGEADVDKRAAGGQPPDSVLLLLFRGRDRDIDDVGDVGDVGDVDSNQTSLDRYSKKDRRDSEKKTLLRNQKRQDARERLKTDPPRVPETLRQPVLLPSHSHRVKSSQAASKAGLVLLAAAGPPAGPPAGAAALFAAGLLALPLCPPARRSPIAQPANRPPPFNQKEKEKAKKKKKKKN</sequence>
<evidence type="ECO:0000313" key="2">
    <source>
        <dbReference type="EMBL" id="EFE32445.1"/>
    </source>
</evidence>
<dbReference type="AlphaFoldDB" id="D4AWR4"/>
<dbReference type="HOGENOM" id="CLU_1454050_0_0_1"/>
<dbReference type="GeneID" id="9523165"/>
<keyword evidence="3" id="KW-1185">Reference proteome</keyword>
<gene>
    <name evidence="2" type="ORF">ARB_00630</name>
</gene>
<dbReference type="EMBL" id="ABSU01000015">
    <property type="protein sequence ID" value="EFE32445.1"/>
    <property type="molecule type" value="Genomic_DNA"/>
</dbReference>
<dbReference type="KEGG" id="abe:ARB_00630"/>
<dbReference type="Proteomes" id="UP000008866">
    <property type="component" value="Unassembled WGS sequence"/>
</dbReference>
<dbReference type="RefSeq" id="XP_003013085.1">
    <property type="nucleotide sequence ID" value="XM_003013039.1"/>
</dbReference>
<organism evidence="2 3">
    <name type="scientific">Arthroderma benhamiae (strain ATCC MYA-4681 / CBS 112371)</name>
    <name type="common">Trichophyton mentagrophytes</name>
    <dbReference type="NCBI Taxonomy" id="663331"/>
    <lineage>
        <taxon>Eukaryota</taxon>
        <taxon>Fungi</taxon>
        <taxon>Dikarya</taxon>
        <taxon>Ascomycota</taxon>
        <taxon>Pezizomycotina</taxon>
        <taxon>Eurotiomycetes</taxon>
        <taxon>Eurotiomycetidae</taxon>
        <taxon>Onygenales</taxon>
        <taxon>Arthrodermataceae</taxon>
        <taxon>Trichophyton</taxon>
    </lineage>
</organism>
<feature type="region of interest" description="Disordered" evidence="1">
    <location>
        <begin position="39"/>
        <end position="113"/>
    </location>
</feature>
<protein>
    <submittedName>
        <fullName evidence="2">Uncharacterized protein</fullName>
    </submittedName>
</protein>
<feature type="compositionally biased region" description="Basic and acidic residues" evidence="1">
    <location>
        <begin position="60"/>
        <end position="93"/>
    </location>
</feature>
<reference evidence="3" key="1">
    <citation type="journal article" date="2011" name="Genome Biol.">
        <title>Comparative and functional genomics provide insights into the pathogenicity of dermatophytic fungi.</title>
        <authorList>
            <person name="Burmester A."/>
            <person name="Shelest E."/>
            <person name="Gloeckner G."/>
            <person name="Heddergott C."/>
            <person name="Schindler S."/>
            <person name="Staib P."/>
            <person name="Heidel A."/>
            <person name="Felder M."/>
            <person name="Petzold A."/>
            <person name="Szafranski K."/>
            <person name="Feuermann M."/>
            <person name="Pedruzzi I."/>
            <person name="Priebe S."/>
            <person name="Groth M."/>
            <person name="Winkler R."/>
            <person name="Li W."/>
            <person name="Kniemeyer O."/>
            <person name="Schroeckh V."/>
            <person name="Hertweck C."/>
            <person name="Hube B."/>
            <person name="White T.C."/>
            <person name="Platzer M."/>
            <person name="Guthke R."/>
            <person name="Heitman J."/>
            <person name="Woestemeyer J."/>
            <person name="Zipfel P.F."/>
            <person name="Monod M."/>
            <person name="Brakhage A.A."/>
        </authorList>
    </citation>
    <scope>NUCLEOTIDE SEQUENCE [LARGE SCALE GENOMIC DNA]</scope>
    <source>
        <strain evidence="3">ATCC MYA-4681 / CBS 112371</strain>
    </source>
</reference>
<comment type="caution">
    <text evidence="2">The sequence shown here is derived from an EMBL/GenBank/DDBJ whole genome shotgun (WGS) entry which is preliminary data.</text>
</comment>
<name>D4AWR4_ARTBC</name>
<accession>D4AWR4</accession>
<feature type="region of interest" description="Disordered" evidence="1">
    <location>
        <begin position="153"/>
        <end position="186"/>
    </location>
</feature>